<proteinExistence type="predicted"/>
<dbReference type="RefSeq" id="WP_153092394.1">
    <property type="nucleotide sequence ID" value="NZ_JANDWU010000002.1"/>
</dbReference>
<reference evidence="4" key="1">
    <citation type="submission" date="2019-09" db="EMBL/GenBank/DDBJ databases">
        <title>Distinct polysaccharide growth profiles of human intestinal Prevotella copri isolates.</title>
        <authorList>
            <person name="Fehlner-Peach H."/>
            <person name="Magnabosco C."/>
            <person name="Raghavan V."/>
            <person name="Scher J.U."/>
            <person name="Tett A."/>
            <person name="Cox L.M."/>
            <person name="Gottsegen C."/>
            <person name="Watters A."/>
            <person name="Wiltshire- Gordon J.D."/>
            <person name="Segata N."/>
            <person name="Bonneau R."/>
            <person name="Littman D.R."/>
        </authorList>
    </citation>
    <scope>NUCLEOTIDE SEQUENCE [LARGE SCALE GENOMIC DNA]</scope>
    <source>
        <strain evidence="4">BU41712</strain>
    </source>
</reference>
<sequence length="62" mass="6984">MKETMKGIMKKKEYFAPSIQVIEMEHSCSILAASGEKPEEDDYENWGPGYGTNDPRYPGQGL</sequence>
<evidence type="ECO:0000313" key="3">
    <source>
        <dbReference type="EMBL" id="MQN77201.1"/>
    </source>
</evidence>
<dbReference type="AlphaFoldDB" id="A0AA90VBK3"/>
<name>A0AA90VBK3_9BACT</name>
<reference evidence="2" key="2">
    <citation type="submission" date="2022-07" db="EMBL/GenBank/DDBJ databases">
        <title>Prevotella copri.</title>
        <authorList>
            <person name="Yang C."/>
        </authorList>
    </citation>
    <scope>NUCLEOTIDE SEQUENCE</scope>
    <source>
        <strain evidence="2">HF1805</strain>
    </source>
</reference>
<feature type="region of interest" description="Disordered" evidence="1">
    <location>
        <begin position="34"/>
        <end position="62"/>
    </location>
</feature>
<evidence type="ECO:0000313" key="2">
    <source>
        <dbReference type="EMBL" id="MCP9548343.1"/>
    </source>
</evidence>
<dbReference type="EMBL" id="JANDWU010000002">
    <property type="protein sequence ID" value="MCP9548343.1"/>
    <property type="molecule type" value="Genomic_DNA"/>
</dbReference>
<accession>A0AA90VBK3</accession>
<dbReference type="Proteomes" id="UP001205506">
    <property type="component" value="Unassembled WGS sequence"/>
</dbReference>
<comment type="caution">
    <text evidence="2">The sequence shown here is derived from an EMBL/GenBank/DDBJ whole genome shotgun (WGS) entry which is preliminary data.</text>
</comment>
<organism evidence="2 5">
    <name type="scientific">Segatella copri</name>
    <dbReference type="NCBI Taxonomy" id="165179"/>
    <lineage>
        <taxon>Bacteria</taxon>
        <taxon>Pseudomonadati</taxon>
        <taxon>Bacteroidota</taxon>
        <taxon>Bacteroidia</taxon>
        <taxon>Bacteroidales</taxon>
        <taxon>Prevotellaceae</taxon>
        <taxon>Segatella</taxon>
    </lineage>
</organism>
<gene>
    <name evidence="3" type="ORF">F7D71_04830</name>
    <name evidence="2" type="ORF">NNC68_02465</name>
</gene>
<evidence type="ECO:0000313" key="4">
    <source>
        <dbReference type="Proteomes" id="UP000423156"/>
    </source>
</evidence>
<protein>
    <submittedName>
        <fullName evidence="2">Uncharacterized protein</fullName>
    </submittedName>
</protein>
<evidence type="ECO:0000256" key="1">
    <source>
        <dbReference type="SAM" id="MobiDB-lite"/>
    </source>
</evidence>
<dbReference type="Proteomes" id="UP000423156">
    <property type="component" value="Unassembled WGS sequence"/>
</dbReference>
<evidence type="ECO:0000313" key="5">
    <source>
        <dbReference type="Proteomes" id="UP001205506"/>
    </source>
</evidence>
<dbReference type="EMBL" id="VZBZ01000062">
    <property type="protein sequence ID" value="MQN77201.1"/>
    <property type="molecule type" value="Genomic_DNA"/>
</dbReference>
<reference evidence="3" key="3">
    <citation type="submission" date="2022-12" db="EMBL/GenBank/DDBJ databases">
        <title>Distinct polysaccharide growth profiles of human intestinal Prevotella copri isolates.</title>
        <authorList>
            <person name="Fehlner-Peach H."/>
            <person name="Magnabosco C."/>
            <person name="Raghavan V."/>
            <person name="Scher J.U."/>
            <person name="Tett A."/>
            <person name="Cox L.M."/>
            <person name="Gottsegen C."/>
            <person name="Watters A."/>
            <person name="Wiltshire- Gordon J.D."/>
            <person name="Segata N."/>
            <person name="Bonneau R."/>
            <person name="Littman D.R."/>
        </authorList>
    </citation>
    <scope>NUCLEOTIDE SEQUENCE</scope>
    <source>
        <strain evidence="3">BU41712</strain>
    </source>
</reference>